<keyword evidence="2" id="KW-1185">Reference proteome</keyword>
<evidence type="ECO:0008006" key="3">
    <source>
        <dbReference type="Google" id="ProtNLM"/>
    </source>
</evidence>
<dbReference type="EMBL" id="JAGIOJ010000001">
    <property type="protein sequence ID" value="MBP2398800.1"/>
    <property type="molecule type" value="Genomic_DNA"/>
</dbReference>
<dbReference type="RefSeq" id="WP_188947572.1">
    <property type="nucleotide sequence ID" value="NZ_BMPH01000003.1"/>
</dbReference>
<sequence>MNGQQGVSPLYARAGRTLLGAAMLVGITGCGTAWGPGGQADTSCMPPHFTISPASAPAGSEVVIAAPPALCNPAYGAQAEIELEITDATGERILHTTAPMKDDGEFSYRYTIDAKAAPGVAQVVAYPHELDWCDDTGENNRLKGQSEIQRTSCVITTRELLVEDARTDTSQ</sequence>
<comment type="caution">
    <text evidence="1">The sequence shown here is derived from an EMBL/GenBank/DDBJ whole genome shotgun (WGS) entry which is preliminary data.</text>
</comment>
<organism evidence="1 2">
    <name type="scientific">Glutamicibacter protophormiae</name>
    <name type="common">Brevibacterium protophormiae</name>
    <dbReference type="NCBI Taxonomy" id="37930"/>
    <lineage>
        <taxon>Bacteria</taxon>
        <taxon>Bacillati</taxon>
        <taxon>Actinomycetota</taxon>
        <taxon>Actinomycetes</taxon>
        <taxon>Micrococcales</taxon>
        <taxon>Micrococcaceae</taxon>
        <taxon>Glutamicibacter</taxon>
    </lineage>
</organism>
<evidence type="ECO:0000313" key="1">
    <source>
        <dbReference type="EMBL" id="MBP2398800.1"/>
    </source>
</evidence>
<evidence type="ECO:0000313" key="2">
    <source>
        <dbReference type="Proteomes" id="UP001195422"/>
    </source>
</evidence>
<name>A0ABS4XQL2_GLUPR</name>
<dbReference type="Proteomes" id="UP001195422">
    <property type="component" value="Unassembled WGS sequence"/>
</dbReference>
<reference evidence="1 2" key="1">
    <citation type="submission" date="2021-03" db="EMBL/GenBank/DDBJ databases">
        <title>Sequencing the genomes of 1000 actinobacteria strains.</title>
        <authorList>
            <person name="Klenk H.-P."/>
        </authorList>
    </citation>
    <scope>NUCLEOTIDE SEQUENCE [LARGE SCALE GENOMIC DNA]</scope>
    <source>
        <strain evidence="1 2">DSM 20168</strain>
    </source>
</reference>
<accession>A0ABS4XQL2</accession>
<protein>
    <recommendedName>
        <fullName evidence="3">Lipoprotein</fullName>
    </recommendedName>
</protein>
<proteinExistence type="predicted"/>
<gene>
    <name evidence="1" type="ORF">JOF39_001881</name>
</gene>